<comment type="caution">
    <text evidence="5">The sequence shown here is derived from an EMBL/GenBank/DDBJ whole genome shotgun (WGS) entry which is preliminary data.</text>
</comment>
<keyword evidence="6" id="KW-1185">Reference proteome</keyword>
<feature type="domain" description="AMP-dependent synthetase/ligase" evidence="3">
    <location>
        <begin position="11"/>
        <end position="375"/>
    </location>
</feature>
<dbReference type="FunFam" id="3.30.300.30:FF:000008">
    <property type="entry name" value="2,3-dihydroxybenzoate-AMP ligase"/>
    <property type="match status" value="1"/>
</dbReference>
<accession>A0ABD5RSB7</accession>
<evidence type="ECO:0000256" key="2">
    <source>
        <dbReference type="ARBA" id="ARBA00022598"/>
    </source>
</evidence>
<dbReference type="InterPro" id="IPR042099">
    <property type="entry name" value="ANL_N_sf"/>
</dbReference>
<protein>
    <submittedName>
        <fullName evidence="5">Class I adenylate-forming enzyme family protein</fullName>
    </submittedName>
</protein>
<dbReference type="InterPro" id="IPR050237">
    <property type="entry name" value="ATP-dep_AMP-bd_enzyme"/>
</dbReference>
<dbReference type="AlphaFoldDB" id="A0ABD5RSB7"/>
<dbReference type="Gene3D" id="3.40.50.12780">
    <property type="entry name" value="N-terminal domain of ligase-like"/>
    <property type="match status" value="1"/>
</dbReference>
<dbReference type="EMBL" id="JBHSQH010000002">
    <property type="protein sequence ID" value="MFC5973490.1"/>
    <property type="molecule type" value="Genomic_DNA"/>
</dbReference>
<dbReference type="PROSITE" id="PS00455">
    <property type="entry name" value="AMP_BINDING"/>
    <property type="match status" value="1"/>
</dbReference>
<sequence>MRGLTFGHVAETNARKYPDDDCLVMETSAGTERLTFAEFNERADQAAHLLDGYGIEQGDRVAVYMQNNTETLETYYGAMKLGALPVPVNHRFKDREVHYVLEDSGADLIVFDDDAEPTVGTLAADDAPVDDFLYVGEDRPEYADDFTAAREAAATERVEVVPSRLDDAALMYTSGTTGAPKGCVLTHDNIVQNSVNTVYSAGFEENDNTFLVVTPMFHIAAFGVFNNTFYIGGTSYVTEGFDPVRTMEIIEDESITGSFFVPTMSRALLAVDDFDSYDVSSFEYYMTGAAPSGEELKKAVTEAFDAEFFEVFGQTEMSPVTTILHPEDALRKPDSIGKPIVNVTVKVVDEDGEEVEQGEIGRIAYKGPTAFREYLGMPEKTAEVFDDEGYFVSGDLVYRDEEGFVYFVGRADDMIITGGENVHPAEIEEVLHEHAAISEAAVVGVPDETWGERVKAVVVLEDGATLTAEEVTSFVDERLADFKKPREVQFLDELPRNPTGKVVKAQLE</sequence>
<dbReference type="Proteomes" id="UP001596099">
    <property type="component" value="Unassembled WGS sequence"/>
</dbReference>
<name>A0ABD5RSB7_9EURY</name>
<evidence type="ECO:0000313" key="5">
    <source>
        <dbReference type="EMBL" id="MFC5973490.1"/>
    </source>
</evidence>
<evidence type="ECO:0000313" key="6">
    <source>
        <dbReference type="Proteomes" id="UP001596099"/>
    </source>
</evidence>
<dbReference type="InterPro" id="IPR000873">
    <property type="entry name" value="AMP-dep_synth/lig_dom"/>
</dbReference>
<proteinExistence type="inferred from homology"/>
<evidence type="ECO:0000259" key="3">
    <source>
        <dbReference type="Pfam" id="PF00501"/>
    </source>
</evidence>
<dbReference type="RefSeq" id="WP_247420323.1">
    <property type="nucleotide sequence ID" value="NZ_JALLGW010000003.1"/>
</dbReference>
<dbReference type="Pfam" id="PF13193">
    <property type="entry name" value="AMP-binding_C"/>
    <property type="match status" value="1"/>
</dbReference>
<dbReference type="InterPro" id="IPR025110">
    <property type="entry name" value="AMP-bd_C"/>
</dbReference>
<dbReference type="GO" id="GO:0016878">
    <property type="term" value="F:acid-thiol ligase activity"/>
    <property type="evidence" value="ECO:0007669"/>
    <property type="project" value="UniProtKB-ARBA"/>
</dbReference>
<evidence type="ECO:0000256" key="1">
    <source>
        <dbReference type="ARBA" id="ARBA00006432"/>
    </source>
</evidence>
<feature type="domain" description="AMP-binding enzyme C-terminal" evidence="4">
    <location>
        <begin position="426"/>
        <end position="501"/>
    </location>
</feature>
<reference evidence="5 6" key="1">
    <citation type="journal article" date="2019" name="Int. J. Syst. Evol. Microbiol.">
        <title>The Global Catalogue of Microorganisms (GCM) 10K type strain sequencing project: providing services to taxonomists for standard genome sequencing and annotation.</title>
        <authorList>
            <consortium name="The Broad Institute Genomics Platform"/>
            <consortium name="The Broad Institute Genome Sequencing Center for Infectious Disease"/>
            <person name="Wu L."/>
            <person name="Ma J."/>
        </authorList>
    </citation>
    <scope>NUCLEOTIDE SEQUENCE [LARGE SCALE GENOMIC DNA]</scope>
    <source>
        <strain evidence="5 6">CGMCC 1.12543</strain>
    </source>
</reference>
<organism evidence="5 6">
    <name type="scientific">Halomarina salina</name>
    <dbReference type="NCBI Taxonomy" id="1872699"/>
    <lineage>
        <taxon>Archaea</taxon>
        <taxon>Methanobacteriati</taxon>
        <taxon>Methanobacteriota</taxon>
        <taxon>Stenosarchaea group</taxon>
        <taxon>Halobacteria</taxon>
        <taxon>Halobacteriales</taxon>
        <taxon>Natronomonadaceae</taxon>
        <taxon>Halomarina</taxon>
    </lineage>
</organism>
<dbReference type="SUPFAM" id="SSF56801">
    <property type="entry name" value="Acetyl-CoA synthetase-like"/>
    <property type="match status" value="1"/>
</dbReference>
<dbReference type="InterPro" id="IPR020845">
    <property type="entry name" value="AMP-binding_CS"/>
</dbReference>
<evidence type="ECO:0000259" key="4">
    <source>
        <dbReference type="Pfam" id="PF13193"/>
    </source>
</evidence>
<keyword evidence="2" id="KW-0436">Ligase</keyword>
<gene>
    <name evidence="5" type="ORF">ACFPYI_19345</name>
</gene>
<dbReference type="Gene3D" id="3.30.300.30">
    <property type="match status" value="1"/>
</dbReference>
<dbReference type="PANTHER" id="PTHR43767:SF1">
    <property type="entry name" value="NONRIBOSOMAL PEPTIDE SYNTHASE PES1 (EUROFUNG)-RELATED"/>
    <property type="match status" value="1"/>
</dbReference>
<dbReference type="PANTHER" id="PTHR43767">
    <property type="entry name" value="LONG-CHAIN-FATTY-ACID--COA LIGASE"/>
    <property type="match status" value="1"/>
</dbReference>
<comment type="similarity">
    <text evidence="1">Belongs to the ATP-dependent AMP-binding enzyme family.</text>
</comment>
<dbReference type="InterPro" id="IPR045851">
    <property type="entry name" value="AMP-bd_C_sf"/>
</dbReference>
<dbReference type="Pfam" id="PF00501">
    <property type="entry name" value="AMP-binding"/>
    <property type="match status" value="1"/>
</dbReference>